<accession>A0A8J3CBN9</accession>
<protein>
    <submittedName>
        <fullName evidence="2">Uncharacterized protein</fullName>
    </submittedName>
</protein>
<comment type="caution">
    <text evidence="2">The sequence shown here is derived from an EMBL/GenBank/DDBJ whole genome shotgun (WGS) entry which is preliminary data.</text>
</comment>
<sequence>MPEPAHIAGEHTRGPAWQRLTPHPVGELLPRHRSVDIDRQGGEYAPLPGMSEIDRSIVGPALHLTQNANTRRHLRHAPPVRQLPAAAVFVRGDQQINRLTTRSAHGAATVVKALSHTAGTGWWMDSDAYAGELSPEQATGW</sequence>
<keyword evidence="3" id="KW-1185">Reference proteome</keyword>
<organism evidence="2 3">
    <name type="scientific">Longimycelium tulufanense</name>
    <dbReference type="NCBI Taxonomy" id="907463"/>
    <lineage>
        <taxon>Bacteria</taxon>
        <taxon>Bacillati</taxon>
        <taxon>Actinomycetota</taxon>
        <taxon>Actinomycetes</taxon>
        <taxon>Pseudonocardiales</taxon>
        <taxon>Pseudonocardiaceae</taxon>
        <taxon>Longimycelium</taxon>
    </lineage>
</organism>
<dbReference type="EMBL" id="BMMK01000007">
    <property type="protein sequence ID" value="GGM49803.1"/>
    <property type="molecule type" value="Genomic_DNA"/>
</dbReference>
<reference evidence="2" key="1">
    <citation type="journal article" date="2014" name="Int. J. Syst. Evol. Microbiol.">
        <title>Complete genome sequence of Corynebacterium casei LMG S-19264T (=DSM 44701T), isolated from a smear-ripened cheese.</title>
        <authorList>
            <consortium name="US DOE Joint Genome Institute (JGI-PGF)"/>
            <person name="Walter F."/>
            <person name="Albersmeier A."/>
            <person name="Kalinowski J."/>
            <person name="Ruckert C."/>
        </authorList>
    </citation>
    <scope>NUCLEOTIDE SEQUENCE</scope>
    <source>
        <strain evidence="2">CGMCC 4.5737</strain>
    </source>
</reference>
<gene>
    <name evidence="2" type="ORF">GCM10012275_20860</name>
</gene>
<proteinExistence type="predicted"/>
<dbReference type="AlphaFoldDB" id="A0A8J3CBN9"/>
<feature type="region of interest" description="Disordered" evidence="1">
    <location>
        <begin position="1"/>
        <end position="21"/>
    </location>
</feature>
<reference evidence="2" key="2">
    <citation type="submission" date="2020-09" db="EMBL/GenBank/DDBJ databases">
        <authorList>
            <person name="Sun Q."/>
            <person name="Zhou Y."/>
        </authorList>
    </citation>
    <scope>NUCLEOTIDE SEQUENCE</scope>
    <source>
        <strain evidence="2">CGMCC 4.5737</strain>
    </source>
</reference>
<evidence type="ECO:0000313" key="2">
    <source>
        <dbReference type="EMBL" id="GGM49803.1"/>
    </source>
</evidence>
<evidence type="ECO:0000256" key="1">
    <source>
        <dbReference type="SAM" id="MobiDB-lite"/>
    </source>
</evidence>
<name>A0A8J3CBN9_9PSEU</name>
<evidence type="ECO:0000313" key="3">
    <source>
        <dbReference type="Proteomes" id="UP000637578"/>
    </source>
</evidence>
<dbReference type="Proteomes" id="UP000637578">
    <property type="component" value="Unassembled WGS sequence"/>
</dbReference>